<evidence type="ECO:0000259" key="4">
    <source>
        <dbReference type="PROSITE" id="PS01124"/>
    </source>
</evidence>
<dbReference type="GO" id="GO:0043565">
    <property type="term" value="F:sequence-specific DNA binding"/>
    <property type="evidence" value="ECO:0007669"/>
    <property type="project" value="InterPro"/>
</dbReference>
<organism evidence="5 6">
    <name type="scientific">Clostridium neonatale</name>
    <dbReference type="NCBI Taxonomy" id="137838"/>
    <lineage>
        <taxon>Bacteria</taxon>
        <taxon>Bacillati</taxon>
        <taxon>Bacillota</taxon>
        <taxon>Clostridia</taxon>
        <taxon>Eubacteriales</taxon>
        <taxon>Clostridiaceae</taxon>
        <taxon>Clostridium</taxon>
    </lineage>
</organism>
<dbReference type="GO" id="GO:0003700">
    <property type="term" value="F:DNA-binding transcription factor activity"/>
    <property type="evidence" value="ECO:0007669"/>
    <property type="project" value="InterPro"/>
</dbReference>
<dbReference type="InterPro" id="IPR018060">
    <property type="entry name" value="HTH_AraC"/>
</dbReference>
<keyword evidence="1" id="KW-0805">Transcription regulation</keyword>
<name>A0AAD1YIV5_9CLOT</name>
<dbReference type="InterPro" id="IPR009057">
    <property type="entry name" value="Homeodomain-like_sf"/>
</dbReference>
<dbReference type="EMBL" id="CAMTCP010000290">
    <property type="protein sequence ID" value="CAI3692830.1"/>
    <property type="molecule type" value="Genomic_DNA"/>
</dbReference>
<dbReference type="PANTHER" id="PTHR43280">
    <property type="entry name" value="ARAC-FAMILY TRANSCRIPTIONAL REGULATOR"/>
    <property type="match status" value="1"/>
</dbReference>
<sequence>MLTNSQKNKNLIIYSLNHFHMQSVSNENSHVDIPYTNSLFVCNLQKIIVLLLQYKYSYNKNNKINIGYSYHFQDQLLQKIVDYIYSSAYEPITIYEICKKFCVSRSSLQLLFKNNLNISPKNFMIQYKMKKSKELILENKYTISEILVCIPSNRQLKKYKTFVLFNIN</sequence>
<dbReference type="AlphaFoldDB" id="A0AAD1YIV5"/>
<evidence type="ECO:0000313" key="6">
    <source>
        <dbReference type="Proteomes" id="UP001189143"/>
    </source>
</evidence>
<evidence type="ECO:0000256" key="1">
    <source>
        <dbReference type="ARBA" id="ARBA00023015"/>
    </source>
</evidence>
<proteinExistence type="predicted"/>
<dbReference type="Gene3D" id="1.10.10.60">
    <property type="entry name" value="Homeodomain-like"/>
    <property type="match status" value="1"/>
</dbReference>
<dbReference type="SUPFAM" id="SSF46689">
    <property type="entry name" value="Homeodomain-like"/>
    <property type="match status" value="1"/>
</dbReference>
<evidence type="ECO:0000256" key="2">
    <source>
        <dbReference type="ARBA" id="ARBA00023125"/>
    </source>
</evidence>
<gene>
    <name evidence="5" type="ORF">CNEO2_880008</name>
</gene>
<reference evidence="5" key="1">
    <citation type="submission" date="2022-10" db="EMBL/GenBank/DDBJ databases">
        <authorList>
            <person name="Aires J."/>
            <person name="Mesa V."/>
        </authorList>
    </citation>
    <scope>NUCLEOTIDE SEQUENCE</scope>
    <source>
        <strain evidence="5">Clostridium neonatale JD116</strain>
    </source>
</reference>
<protein>
    <recommendedName>
        <fullName evidence="4">HTH araC/xylS-type domain-containing protein</fullName>
    </recommendedName>
</protein>
<dbReference type="PANTHER" id="PTHR43280:SF2">
    <property type="entry name" value="HTH-TYPE TRANSCRIPTIONAL REGULATOR EXSA"/>
    <property type="match status" value="1"/>
</dbReference>
<evidence type="ECO:0000313" key="5">
    <source>
        <dbReference type="EMBL" id="CAI3692830.1"/>
    </source>
</evidence>
<dbReference type="PROSITE" id="PS01124">
    <property type="entry name" value="HTH_ARAC_FAMILY_2"/>
    <property type="match status" value="1"/>
</dbReference>
<accession>A0AAD1YIV5</accession>
<feature type="domain" description="HTH araC/xylS-type" evidence="4">
    <location>
        <begin position="78"/>
        <end position="146"/>
    </location>
</feature>
<evidence type="ECO:0000256" key="3">
    <source>
        <dbReference type="ARBA" id="ARBA00023163"/>
    </source>
</evidence>
<keyword evidence="3" id="KW-0804">Transcription</keyword>
<dbReference type="Proteomes" id="UP001189143">
    <property type="component" value="Unassembled WGS sequence"/>
</dbReference>
<comment type="caution">
    <text evidence="5">The sequence shown here is derived from an EMBL/GenBank/DDBJ whole genome shotgun (WGS) entry which is preliminary data.</text>
</comment>
<keyword evidence="2" id="KW-0238">DNA-binding</keyword>